<keyword evidence="2" id="KW-1185">Reference proteome</keyword>
<evidence type="ECO:0000313" key="1">
    <source>
        <dbReference type="EMBL" id="QJW98088.1"/>
    </source>
</evidence>
<reference evidence="2" key="1">
    <citation type="submission" date="2020-05" db="EMBL/GenBank/DDBJ databases">
        <title>Frigoriglobus tundricola gen. nov., sp. nov., a psychrotolerant cellulolytic planctomycete of the family Gemmataceae with two divergent copies of 16S rRNA gene.</title>
        <authorList>
            <person name="Kulichevskaya I.S."/>
            <person name="Ivanova A.A."/>
            <person name="Naumoff D.G."/>
            <person name="Beletsky A.V."/>
            <person name="Rijpstra W.I.C."/>
            <person name="Sinninghe Damste J.S."/>
            <person name="Mardanov A.V."/>
            <person name="Ravin N.V."/>
            <person name="Dedysh S.N."/>
        </authorList>
    </citation>
    <scope>NUCLEOTIDE SEQUENCE [LARGE SCALE GENOMIC DNA]</scope>
    <source>
        <strain evidence="2">PL17</strain>
    </source>
</reference>
<proteinExistence type="predicted"/>
<dbReference type="Proteomes" id="UP000503447">
    <property type="component" value="Chromosome"/>
</dbReference>
<dbReference type="AlphaFoldDB" id="A0A6M5YVZ0"/>
<dbReference type="KEGG" id="ftj:FTUN_5668"/>
<sequence>MAVRLTIVCFEISYLRRFGIPRSSCRIRSWRERGDRYFDFSRPEIENVRSGVVGRSGVGSPEAV</sequence>
<name>A0A6M5YVZ0_9BACT</name>
<evidence type="ECO:0000313" key="2">
    <source>
        <dbReference type="Proteomes" id="UP000503447"/>
    </source>
</evidence>
<dbReference type="EMBL" id="CP053452">
    <property type="protein sequence ID" value="QJW98088.1"/>
    <property type="molecule type" value="Genomic_DNA"/>
</dbReference>
<accession>A0A6M5YVZ0</accession>
<organism evidence="1 2">
    <name type="scientific">Frigoriglobus tundricola</name>
    <dbReference type="NCBI Taxonomy" id="2774151"/>
    <lineage>
        <taxon>Bacteria</taxon>
        <taxon>Pseudomonadati</taxon>
        <taxon>Planctomycetota</taxon>
        <taxon>Planctomycetia</taxon>
        <taxon>Gemmatales</taxon>
        <taxon>Gemmataceae</taxon>
        <taxon>Frigoriglobus</taxon>
    </lineage>
</organism>
<protein>
    <submittedName>
        <fullName evidence="1">Uncharacterized protein</fullName>
    </submittedName>
</protein>
<gene>
    <name evidence="1" type="ORF">FTUN_5668</name>
</gene>